<dbReference type="AlphaFoldDB" id="A0A4Y2AI34"/>
<gene>
    <name evidence="1" type="ORF">AVEN_92585_1</name>
</gene>
<evidence type="ECO:0000313" key="1">
    <source>
        <dbReference type="EMBL" id="GBL79400.1"/>
    </source>
</evidence>
<dbReference type="Proteomes" id="UP000499080">
    <property type="component" value="Unassembled WGS sequence"/>
</dbReference>
<organism evidence="1 2">
    <name type="scientific">Araneus ventricosus</name>
    <name type="common">Orbweaver spider</name>
    <name type="synonym">Epeira ventricosa</name>
    <dbReference type="NCBI Taxonomy" id="182803"/>
    <lineage>
        <taxon>Eukaryota</taxon>
        <taxon>Metazoa</taxon>
        <taxon>Ecdysozoa</taxon>
        <taxon>Arthropoda</taxon>
        <taxon>Chelicerata</taxon>
        <taxon>Arachnida</taxon>
        <taxon>Araneae</taxon>
        <taxon>Araneomorphae</taxon>
        <taxon>Entelegynae</taxon>
        <taxon>Araneoidea</taxon>
        <taxon>Araneidae</taxon>
        <taxon>Araneus</taxon>
    </lineage>
</organism>
<keyword evidence="2" id="KW-1185">Reference proteome</keyword>
<sequence length="101" mass="11782">MIKLRITPFLHVPYGFYEYPAATTDYRALWPLHNSPHYERLMRRPPVLPGYYPSSEMGSKSHNTIIIPTREARTRLLILRLLIRELAVPPSGRNKRIGNNI</sequence>
<comment type="caution">
    <text evidence="1">The sequence shown here is derived from an EMBL/GenBank/DDBJ whole genome shotgun (WGS) entry which is preliminary data.</text>
</comment>
<accession>A0A4Y2AI34</accession>
<evidence type="ECO:0000313" key="2">
    <source>
        <dbReference type="Proteomes" id="UP000499080"/>
    </source>
</evidence>
<reference evidence="1 2" key="1">
    <citation type="journal article" date="2019" name="Sci. Rep.">
        <title>Orb-weaving spider Araneus ventricosus genome elucidates the spidroin gene catalogue.</title>
        <authorList>
            <person name="Kono N."/>
            <person name="Nakamura H."/>
            <person name="Ohtoshi R."/>
            <person name="Moran D.A.P."/>
            <person name="Shinohara A."/>
            <person name="Yoshida Y."/>
            <person name="Fujiwara M."/>
            <person name="Mori M."/>
            <person name="Tomita M."/>
            <person name="Arakawa K."/>
        </authorList>
    </citation>
    <scope>NUCLEOTIDE SEQUENCE [LARGE SCALE GENOMIC DNA]</scope>
</reference>
<name>A0A4Y2AI34_ARAVE</name>
<proteinExistence type="predicted"/>
<protein>
    <submittedName>
        <fullName evidence="1">Uncharacterized protein</fullName>
    </submittedName>
</protein>
<dbReference type="EMBL" id="BGPR01000018">
    <property type="protein sequence ID" value="GBL79400.1"/>
    <property type="molecule type" value="Genomic_DNA"/>
</dbReference>